<gene>
    <name evidence="2" type="ORF">PHYPSEUDO_003378</name>
</gene>
<evidence type="ECO:0000313" key="2">
    <source>
        <dbReference type="EMBL" id="KAG7383699.1"/>
    </source>
</evidence>
<reference evidence="2" key="1">
    <citation type="submission" date="2021-02" db="EMBL/GenBank/DDBJ databases">
        <authorList>
            <person name="Palmer J.M."/>
        </authorList>
    </citation>
    <scope>NUCLEOTIDE SEQUENCE</scope>
    <source>
        <strain evidence="2">SCRP734</strain>
    </source>
</reference>
<dbReference type="AlphaFoldDB" id="A0A8T1VUK0"/>
<keyword evidence="3" id="KW-1185">Reference proteome</keyword>
<evidence type="ECO:0000259" key="1">
    <source>
        <dbReference type="Pfam" id="PF00339"/>
    </source>
</evidence>
<dbReference type="PANTHER" id="PTHR11188">
    <property type="entry name" value="ARRESTIN DOMAIN CONTAINING PROTEIN"/>
    <property type="match status" value="1"/>
</dbReference>
<sequence>MAYSHTSLRNARSGNVKWTLRVALDREIYHAGDILQANVFLCVVEPVHCNGIMGYIRGEEKVTWSEKTARRAAGEEVYSRQNEFLNDKMIVAKPRMYGPGEYVFPVVYQLHSTLPLSFQLKCPPATALNGVHAQLGYVFHVCLNANHGVMVEAQQEVVIEEARVPTRPLIGLEAAMPALTTPPAVPSEDRLLATLDKAAYRPGDTLRVRCRVLNCSTYRCDGRESFTVLLRLFQDVIVAVAPLKQGESSRLLCERSFQVATNATAFELPLELVSGPNGAAPVERSFYSSFVDCRHRLAVEGFMPNSSGVVKTEVAVAIL</sequence>
<organism evidence="2 3">
    <name type="scientific">Phytophthora pseudosyringae</name>
    <dbReference type="NCBI Taxonomy" id="221518"/>
    <lineage>
        <taxon>Eukaryota</taxon>
        <taxon>Sar</taxon>
        <taxon>Stramenopiles</taxon>
        <taxon>Oomycota</taxon>
        <taxon>Peronosporomycetes</taxon>
        <taxon>Peronosporales</taxon>
        <taxon>Peronosporaceae</taxon>
        <taxon>Phytophthora</taxon>
    </lineage>
</organism>
<dbReference type="InterPro" id="IPR011021">
    <property type="entry name" value="Arrestin-like_N"/>
</dbReference>
<protein>
    <recommendedName>
        <fullName evidence="1">Arrestin-like N-terminal domain-containing protein</fullName>
    </recommendedName>
</protein>
<dbReference type="EMBL" id="JAGDFM010000169">
    <property type="protein sequence ID" value="KAG7383699.1"/>
    <property type="molecule type" value="Genomic_DNA"/>
</dbReference>
<name>A0A8T1VUK0_9STRA</name>
<dbReference type="OrthoDB" id="96556at2759"/>
<dbReference type="PANTHER" id="PTHR11188:SF17">
    <property type="entry name" value="FI21816P1"/>
    <property type="match status" value="1"/>
</dbReference>
<dbReference type="InterPro" id="IPR050357">
    <property type="entry name" value="Arrestin_domain-protein"/>
</dbReference>
<dbReference type="Proteomes" id="UP000694044">
    <property type="component" value="Unassembled WGS sequence"/>
</dbReference>
<dbReference type="GO" id="GO:0015031">
    <property type="term" value="P:protein transport"/>
    <property type="evidence" value="ECO:0007669"/>
    <property type="project" value="TreeGrafter"/>
</dbReference>
<feature type="domain" description="Arrestin-like N-terminal" evidence="1">
    <location>
        <begin position="25"/>
        <end position="155"/>
    </location>
</feature>
<dbReference type="Pfam" id="PF00339">
    <property type="entry name" value="Arrestin_N"/>
    <property type="match status" value="1"/>
</dbReference>
<evidence type="ECO:0000313" key="3">
    <source>
        <dbReference type="Proteomes" id="UP000694044"/>
    </source>
</evidence>
<comment type="caution">
    <text evidence="2">The sequence shown here is derived from an EMBL/GenBank/DDBJ whole genome shotgun (WGS) entry which is preliminary data.</text>
</comment>
<dbReference type="GO" id="GO:0005737">
    <property type="term" value="C:cytoplasm"/>
    <property type="evidence" value="ECO:0007669"/>
    <property type="project" value="TreeGrafter"/>
</dbReference>
<accession>A0A8T1VUK0</accession>
<proteinExistence type="predicted"/>